<comment type="caution">
    <text evidence="2">The sequence shown here is derived from an EMBL/GenBank/DDBJ whole genome shotgun (WGS) entry which is preliminary data.</text>
</comment>
<evidence type="ECO:0000313" key="3">
    <source>
        <dbReference type="Proteomes" id="UP000314294"/>
    </source>
</evidence>
<feature type="region of interest" description="Disordered" evidence="1">
    <location>
        <begin position="103"/>
        <end position="126"/>
    </location>
</feature>
<evidence type="ECO:0000256" key="1">
    <source>
        <dbReference type="SAM" id="MobiDB-lite"/>
    </source>
</evidence>
<feature type="region of interest" description="Disordered" evidence="1">
    <location>
        <begin position="1"/>
        <end position="52"/>
    </location>
</feature>
<gene>
    <name evidence="2" type="ORF">EYF80_017433</name>
</gene>
<reference evidence="2 3" key="1">
    <citation type="submission" date="2019-03" db="EMBL/GenBank/DDBJ databases">
        <title>First draft genome of Liparis tanakae, snailfish: a comprehensive survey of snailfish specific genes.</title>
        <authorList>
            <person name="Kim W."/>
            <person name="Song I."/>
            <person name="Jeong J.-H."/>
            <person name="Kim D."/>
            <person name="Kim S."/>
            <person name="Ryu S."/>
            <person name="Song J.Y."/>
            <person name="Lee S.K."/>
        </authorList>
    </citation>
    <scope>NUCLEOTIDE SEQUENCE [LARGE SCALE GENOMIC DNA]</scope>
    <source>
        <tissue evidence="2">Muscle</tissue>
    </source>
</reference>
<name>A0A4Z2I3D8_9TELE</name>
<dbReference type="EMBL" id="SRLO01000139">
    <property type="protein sequence ID" value="TNN72281.1"/>
    <property type="molecule type" value="Genomic_DNA"/>
</dbReference>
<dbReference type="AlphaFoldDB" id="A0A4Z2I3D8"/>
<proteinExistence type="predicted"/>
<sequence>MLRSRRDARPPVVSHGSDINGNGRYFDPRRRKEAKHPLTYPTTRDALKRNRENKETVPLCTFRVHALGNRSRCGLRRPITDELETGGFKRTTVILSNGVGHVVTDRAAGDGSDSEEPRNKKLCPIL</sequence>
<evidence type="ECO:0000313" key="2">
    <source>
        <dbReference type="EMBL" id="TNN72281.1"/>
    </source>
</evidence>
<organism evidence="2 3">
    <name type="scientific">Liparis tanakae</name>
    <name type="common">Tanaka's snailfish</name>
    <dbReference type="NCBI Taxonomy" id="230148"/>
    <lineage>
        <taxon>Eukaryota</taxon>
        <taxon>Metazoa</taxon>
        <taxon>Chordata</taxon>
        <taxon>Craniata</taxon>
        <taxon>Vertebrata</taxon>
        <taxon>Euteleostomi</taxon>
        <taxon>Actinopterygii</taxon>
        <taxon>Neopterygii</taxon>
        <taxon>Teleostei</taxon>
        <taxon>Neoteleostei</taxon>
        <taxon>Acanthomorphata</taxon>
        <taxon>Eupercaria</taxon>
        <taxon>Perciformes</taxon>
        <taxon>Cottioidei</taxon>
        <taxon>Cottales</taxon>
        <taxon>Liparidae</taxon>
        <taxon>Liparis</taxon>
    </lineage>
</organism>
<dbReference type="Proteomes" id="UP000314294">
    <property type="component" value="Unassembled WGS sequence"/>
</dbReference>
<protein>
    <submittedName>
        <fullName evidence="2">Uncharacterized protein</fullName>
    </submittedName>
</protein>
<accession>A0A4Z2I3D8</accession>
<keyword evidence="3" id="KW-1185">Reference proteome</keyword>